<dbReference type="RefSeq" id="WP_008424993.1">
    <property type="nucleotide sequence ID" value="NZ_AOIA01000128.1"/>
</dbReference>
<dbReference type="Proteomes" id="UP000011531">
    <property type="component" value="Unassembled WGS sequence"/>
</dbReference>
<evidence type="ECO:0000313" key="3">
    <source>
        <dbReference type="EMBL" id="ELY55667.1"/>
    </source>
</evidence>
<organism evidence="3 4">
    <name type="scientific">Natronococcus jeotgali DSM 18795</name>
    <dbReference type="NCBI Taxonomy" id="1227498"/>
    <lineage>
        <taxon>Archaea</taxon>
        <taxon>Methanobacteriati</taxon>
        <taxon>Methanobacteriota</taxon>
        <taxon>Stenosarchaea group</taxon>
        <taxon>Halobacteria</taxon>
        <taxon>Halobacteriales</taxon>
        <taxon>Natrialbaceae</taxon>
        <taxon>Natronococcus</taxon>
    </lineage>
</organism>
<evidence type="ECO:0000313" key="4">
    <source>
        <dbReference type="Proteomes" id="UP000011531"/>
    </source>
</evidence>
<dbReference type="AlphaFoldDB" id="L9X227"/>
<proteinExistence type="predicted"/>
<dbReference type="Pfam" id="PF01978">
    <property type="entry name" value="TrmB"/>
    <property type="match status" value="1"/>
</dbReference>
<protein>
    <recommendedName>
        <fullName evidence="2">Transcription regulator TrmB N-terminal domain-containing protein</fullName>
    </recommendedName>
</protein>
<dbReference type="InterPro" id="IPR036388">
    <property type="entry name" value="WH-like_DNA-bd_sf"/>
</dbReference>
<dbReference type="InterPro" id="IPR002831">
    <property type="entry name" value="Tscrpt_reg_TrmB_N"/>
</dbReference>
<name>L9X227_9EURY</name>
<evidence type="ECO:0000256" key="1">
    <source>
        <dbReference type="SAM" id="MobiDB-lite"/>
    </source>
</evidence>
<feature type="domain" description="Transcription regulator TrmB N-terminal" evidence="2">
    <location>
        <begin position="29"/>
        <end position="75"/>
    </location>
</feature>
<keyword evidence="4" id="KW-1185">Reference proteome</keyword>
<dbReference type="InterPro" id="IPR036390">
    <property type="entry name" value="WH_DNA-bd_sf"/>
</dbReference>
<evidence type="ECO:0000259" key="2">
    <source>
        <dbReference type="Pfam" id="PF01978"/>
    </source>
</evidence>
<reference evidence="3 4" key="1">
    <citation type="journal article" date="2014" name="PLoS Genet.">
        <title>Phylogenetically driven sequencing of extremely halophilic archaea reveals strategies for static and dynamic osmo-response.</title>
        <authorList>
            <person name="Becker E.A."/>
            <person name="Seitzer P.M."/>
            <person name="Tritt A."/>
            <person name="Larsen D."/>
            <person name="Krusor M."/>
            <person name="Yao A.I."/>
            <person name="Wu D."/>
            <person name="Madern D."/>
            <person name="Eisen J.A."/>
            <person name="Darling A.E."/>
            <person name="Facciotti M.T."/>
        </authorList>
    </citation>
    <scope>NUCLEOTIDE SEQUENCE [LARGE SCALE GENOMIC DNA]</scope>
    <source>
        <strain evidence="3 4">DSM 18795</strain>
    </source>
</reference>
<feature type="region of interest" description="Disordered" evidence="1">
    <location>
        <begin position="1"/>
        <end position="20"/>
    </location>
</feature>
<dbReference type="OrthoDB" id="182995at2157"/>
<gene>
    <name evidence="3" type="ORF">C492_15371</name>
</gene>
<dbReference type="PATRIC" id="fig|1227498.3.peg.3012"/>
<dbReference type="EMBL" id="AOIA01000128">
    <property type="protein sequence ID" value="ELY55667.1"/>
    <property type="molecule type" value="Genomic_DNA"/>
</dbReference>
<sequence>MMSTSSQEMVAPNREEALPDLDSPRTKLVYLALSMRGTATATDLQRLLGLSKLTLLPILRSLVRRDLVARTEGGYAVQ</sequence>
<dbReference type="SUPFAM" id="SSF46785">
    <property type="entry name" value="Winged helix' DNA-binding domain"/>
    <property type="match status" value="1"/>
</dbReference>
<dbReference type="Gene3D" id="1.10.10.10">
    <property type="entry name" value="Winged helix-like DNA-binding domain superfamily/Winged helix DNA-binding domain"/>
    <property type="match status" value="1"/>
</dbReference>
<accession>L9X227</accession>
<comment type="caution">
    <text evidence="3">The sequence shown here is derived from an EMBL/GenBank/DDBJ whole genome shotgun (WGS) entry which is preliminary data.</text>
</comment>